<dbReference type="EMBL" id="HBGB01045628">
    <property type="protein sequence ID" value="CAD9071767.1"/>
    <property type="molecule type" value="Transcribed_RNA"/>
</dbReference>
<protein>
    <recommendedName>
        <fullName evidence="4">Secreted protein</fullName>
    </recommendedName>
</protein>
<dbReference type="AlphaFoldDB" id="A0A6U4HWC6"/>
<evidence type="ECO:0008006" key="4">
    <source>
        <dbReference type="Google" id="ProtNLM"/>
    </source>
</evidence>
<gene>
    <name evidence="2" type="ORF">VBRA1451_LOCUS26849</name>
    <name evidence="3" type="ORF">VBRA1451_LOCUS26850</name>
</gene>
<evidence type="ECO:0000313" key="2">
    <source>
        <dbReference type="EMBL" id="CAD9071766.1"/>
    </source>
</evidence>
<reference evidence="3" key="1">
    <citation type="submission" date="2021-01" db="EMBL/GenBank/DDBJ databases">
        <authorList>
            <person name="Corre E."/>
            <person name="Pelletier E."/>
            <person name="Niang G."/>
            <person name="Scheremetjew M."/>
            <person name="Finn R."/>
            <person name="Kale V."/>
            <person name="Holt S."/>
            <person name="Cochrane G."/>
            <person name="Meng A."/>
            <person name="Brown T."/>
            <person name="Cohen L."/>
        </authorList>
    </citation>
    <scope>NUCLEOTIDE SEQUENCE</scope>
    <source>
        <strain evidence="3">CCMP3346</strain>
    </source>
</reference>
<keyword evidence="1" id="KW-0732">Signal</keyword>
<accession>A0A6U4HWC6</accession>
<proteinExistence type="predicted"/>
<name>A0A6U4HWC6_9ALVE</name>
<evidence type="ECO:0000256" key="1">
    <source>
        <dbReference type="SAM" id="SignalP"/>
    </source>
</evidence>
<feature type="chain" id="PRO_5036393898" description="Secreted protein" evidence="1">
    <location>
        <begin position="18"/>
        <end position="104"/>
    </location>
</feature>
<dbReference type="EMBL" id="HBGB01045627">
    <property type="protein sequence ID" value="CAD9071766.1"/>
    <property type="molecule type" value="Transcribed_RNA"/>
</dbReference>
<feature type="signal peptide" evidence="1">
    <location>
        <begin position="1"/>
        <end position="17"/>
    </location>
</feature>
<sequence length="104" mass="11419">MCCVCWLAVRMVGAVRTDQNCVDAFINHPCQCLCLCLCLSICLSVFCPASILARHSPNTKTECTPRWCSLAAIQPSCTSILNKLTHCIALHSPTHTRTGLRLID</sequence>
<evidence type="ECO:0000313" key="3">
    <source>
        <dbReference type="EMBL" id="CAD9071767.1"/>
    </source>
</evidence>
<organism evidence="3">
    <name type="scientific">Vitrella brassicaformis</name>
    <dbReference type="NCBI Taxonomy" id="1169539"/>
    <lineage>
        <taxon>Eukaryota</taxon>
        <taxon>Sar</taxon>
        <taxon>Alveolata</taxon>
        <taxon>Colpodellida</taxon>
        <taxon>Vitrellaceae</taxon>
        <taxon>Vitrella</taxon>
    </lineage>
</organism>